<dbReference type="EMBL" id="BRPK01000001">
    <property type="protein sequence ID" value="GLB33399.1"/>
    <property type="molecule type" value="Genomic_DNA"/>
</dbReference>
<feature type="transmembrane region" description="Helical" evidence="2">
    <location>
        <begin position="12"/>
        <end position="32"/>
    </location>
</feature>
<gene>
    <name evidence="3" type="ORF">LshimejAT787_0102830</name>
</gene>
<feature type="transmembrane region" description="Helical" evidence="2">
    <location>
        <begin position="78"/>
        <end position="98"/>
    </location>
</feature>
<evidence type="ECO:0000256" key="2">
    <source>
        <dbReference type="SAM" id="Phobius"/>
    </source>
</evidence>
<evidence type="ECO:0000313" key="4">
    <source>
        <dbReference type="Proteomes" id="UP001063166"/>
    </source>
</evidence>
<feature type="compositionally biased region" description="Low complexity" evidence="1">
    <location>
        <begin position="177"/>
        <end position="187"/>
    </location>
</feature>
<protein>
    <recommendedName>
        <fullName evidence="5">MARVEL domain-containing protein</fullName>
    </recommendedName>
</protein>
<dbReference type="AlphaFoldDB" id="A0A9P3UH81"/>
<dbReference type="OrthoDB" id="3364107at2759"/>
<keyword evidence="2" id="KW-1133">Transmembrane helix</keyword>
<keyword evidence="4" id="KW-1185">Reference proteome</keyword>
<sequence length="225" mass="24238">MSSPLMPTLRTGAFGAVILFSLIIIALCGHITNTTTTFLGGYFTFAAMGIATAVLSLLSLLTMLVVDNMRKGAFTSMIIVEIGWLGLLWVLWLTTAALTSQLGVFTGSSCHTRNSTANTLCREISAVQAFAHLAWLVLFGYLGALITFSLIAANRGYNRVWFQSVKETEFNAPPVHQQPMQQPMQTQYLPAQNTGVSYPPQGSPAPGWAGQPQQVPVGSPYPQPA</sequence>
<keyword evidence="2" id="KW-0812">Transmembrane</keyword>
<feature type="region of interest" description="Disordered" evidence="1">
    <location>
        <begin position="174"/>
        <end position="225"/>
    </location>
</feature>
<proteinExistence type="predicted"/>
<evidence type="ECO:0000313" key="3">
    <source>
        <dbReference type="EMBL" id="GLB33399.1"/>
    </source>
</evidence>
<accession>A0A9P3UH81</accession>
<comment type="caution">
    <text evidence="3">The sequence shown here is derived from an EMBL/GenBank/DDBJ whole genome shotgun (WGS) entry which is preliminary data.</text>
</comment>
<keyword evidence="2" id="KW-0472">Membrane</keyword>
<organism evidence="3 4">
    <name type="scientific">Lyophyllum shimeji</name>
    <name type="common">Hon-shimeji</name>
    <name type="synonym">Tricholoma shimeji</name>
    <dbReference type="NCBI Taxonomy" id="47721"/>
    <lineage>
        <taxon>Eukaryota</taxon>
        <taxon>Fungi</taxon>
        <taxon>Dikarya</taxon>
        <taxon>Basidiomycota</taxon>
        <taxon>Agaricomycotina</taxon>
        <taxon>Agaricomycetes</taxon>
        <taxon>Agaricomycetidae</taxon>
        <taxon>Agaricales</taxon>
        <taxon>Tricholomatineae</taxon>
        <taxon>Lyophyllaceae</taxon>
        <taxon>Lyophyllum</taxon>
    </lineage>
</organism>
<feature type="transmembrane region" description="Helical" evidence="2">
    <location>
        <begin position="38"/>
        <end position="66"/>
    </location>
</feature>
<reference evidence="3" key="1">
    <citation type="submission" date="2022-07" db="EMBL/GenBank/DDBJ databases">
        <title>The genome of Lyophyllum shimeji provides insight into the initial evolution of ectomycorrhizal fungal genome.</title>
        <authorList>
            <person name="Kobayashi Y."/>
            <person name="Shibata T."/>
            <person name="Hirakawa H."/>
            <person name="Shigenobu S."/>
            <person name="Nishiyama T."/>
            <person name="Yamada A."/>
            <person name="Hasebe M."/>
            <person name="Kawaguchi M."/>
        </authorList>
    </citation>
    <scope>NUCLEOTIDE SEQUENCE</scope>
    <source>
        <strain evidence="3">AT787</strain>
    </source>
</reference>
<evidence type="ECO:0008006" key="5">
    <source>
        <dbReference type="Google" id="ProtNLM"/>
    </source>
</evidence>
<dbReference type="Proteomes" id="UP001063166">
    <property type="component" value="Unassembled WGS sequence"/>
</dbReference>
<evidence type="ECO:0000256" key="1">
    <source>
        <dbReference type="SAM" id="MobiDB-lite"/>
    </source>
</evidence>
<name>A0A9P3UH81_LYOSH</name>
<feature type="transmembrane region" description="Helical" evidence="2">
    <location>
        <begin position="133"/>
        <end position="153"/>
    </location>
</feature>